<keyword evidence="2" id="KW-0012">Acyltransferase</keyword>
<feature type="domain" description="N-acetyltransferase" evidence="3">
    <location>
        <begin position="1"/>
        <end position="140"/>
    </location>
</feature>
<gene>
    <name evidence="4" type="primary">rimI</name>
    <name evidence="4" type="ORF">COT71_02030</name>
</gene>
<comment type="caution">
    <text evidence="4">The sequence shown here is derived from an EMBL/GenBank/DDBJ whole genome shotgun (WGS) entry which is preliminary data.</text>
</comment>
<proteinExistence type="predicted"/>
<dbReference type="Gene3D" id="3.40.630.30">
    <property type="match status" value="1"/>
</dbReference>
<sequence length="162" mass="18882">MIPRDMEAVLQIENESFEFAWREEEFMRCLRQRNCIGMVAESRKQVHGFTIYEIHKRRLHVLNFAVARAARRLGVGSQMVKQLVKKLSTQRRKRITLTVRETNLSAQLFFRSCGFRATSILRHFYDDSLEDAYLMEYPLPTAGAKDACFASAGLNRITRFAE</sequence>
<dbReference type="PANTHER" id="PTHR43877">
    <property type="entry name" value="AMINOALKYLPHOSPHONATE N-ACETYLTRANSFERASE-RELATED-RELATED"/>
    <property type="match status" value="1"/>
</dbReference>
<protein>
    <submittedName>
        <fullName evidence="4">Ribosomal-protein-alanine N-acetyltransferase</fullName>
    </submittedName>
</protein>
<dbReference type="InterPro" id="IPR006464">
    <property type="entry name" value="AcTrfase_RimI/Ard1"/>
</dbReference>
<accession>A0A2M6WZL6</accession>
<dbReference type="InterPro" id="IPR016181">
    <property type="entry name" value="Acyl_CoA_acyltransferase"/>
</dbReference>
<dbReference type="NCBIfam" id="TIGR01575">
    <property type="entry name" value="rimI"/>
    <property type="match status" value="1"/>
</dbReference>
<dbReference type="AlphaFoldDB" id="A0A2M6WZL6"/>
<dbReference type="CDD" id="cd04301">
    <property type="entry name" value="NAT_SF"/>
    <property type="match status" value="1"/>
</dbReference>
<evidence type="ECO:0000313" key="5">
    <source>
        <dbReference type="Proteomes" id="UP000230731"/>
    </source>
</evidence>
<evidence type="ECO:0000313" key="4">
    <source>
        <dbReference type="EMBL" id="PIT98200.1"/>
    </source>
</evidence>
<dbReference type="Pfam" id="PF00583">
    <property type="entry name" value="Acetyltransf_1"/>
    <property type="match status" value="1"/>
</dbReference>
<dbReference type="PROSITE" id="PS51186">
    <property type="entry name" value="GNAT"/>
    <property type="match status" value="1"/>
</dbReference>
<dbReference type="InterPro" id="IPR000182">
    <property type="entry name" value="GNAT_dom"/>
</dbReference>
<dbReference type="SUPFAM" id="SSF55729">
    <property type="entry name" value="Acyl-CoA N-acyltransferases (Nat)"/>
    <property type="match status" value="1"/>
</dbReference>
<dbReference type="GO" id="GO:0008080">
    <property type="term" value="F:N-acetyltransferase activity"/>
    <property type="evidence" value="ECO:0007669"/>
    <property type="project" value="InterPro"/>
</dbReference>
<evidence type="ECO:0000259" key="3">
    <source>
        <dbReference type="PROSITE" id="PS51186"/>
    </source>
</evidence>
<evidence type="ECO:0000256" key="2">
    <source>
        <dbReference type="ARBA" id="ARBA00023315"/>
    </source>
</evidence>
<dbReference type="Proteomes" id="UP000230731">
    <property type="component" value="Unassembled WGS sequence"/>
</dbReference>
<name>A0A2M6WZL6_9BACT</name>
<evidence type="ECO:0000256" key="1">
    <source>
        <dbReference type="ARBA" id="ARBA00022679"/>
    </source>
</evidence>
<dbReference type="InterPro" id="IPR050832">
    <property type="entry name" value="Bact_Acetyltransf"/>
</dbReference>
<organism evidence="4 5">
    <name type="scientific">Candidatus Andersenbacteria bacterium CG10_big_fil_rev_8_21_14_0_10_54_11</name>
    <dbReference type="NCBI Taxonomy" id="1974485"/>
    <lineage>
        <taxon>Bacteria</taxon>
        <taxon>Candidatus Anderseniibacteriota</taxon>
    </lineage>
</organism>
<reference evidence="5" key="1">
    <citation type="submission" date="2017-09" db="EMBL/GenBank/DDBJ databases">
        <title>Depth-based differentiation of microbial function through sediment-hosted aquifers and enrichment of novel symbionts in the deep terrestrial subsurface.</title>
        <authorList>
            <person name="Probst A.J."/>
            <person name="Ladd B."/>
            <person name="Jarett J.K."/>
            <person name="Geller-Mcgrath D.E."/>
            <person name="Sieber C.M.K."/>
            <person name="Emerson J.B."/>
            <person name="Anantharaman K."/>
            <person name="Thomas B.C."/>
            <person name="Malmstrom R."/>
            <person name="Stieglmeier M."/>
            <person name="Klingl A."/>
            <person name="Woyke T."/>
            <person name="Ryan C.M."/>
            <person name="Banfield J.F."/>
        </authorList>
    </citation>
    <scope>NUCLEOTIDE SEQUENCE [LARGE SCALE GENOMIC DNA]</scope>
</reference>
<keyword evidence="1 4" id="KW-0808">Transferase</keyword>
<dbReference type="EMBL" id="PEZP01000024">
    <property type="protein sequence ID" value="PIT98200.1"/>
    <property type="molecule type" value="Genomic_DNA"/>
</dbReference>